<dbReference type="KEGG" id="nno:NONO_c36730"/>
<dbReference type="STRING" id="1415166.NONO_c36730"/>
<evidence type="ECO:0000313" key="3">
    <source>
        <dbReference type="Proteomes" id="UP000019150"/>
    </source>
</evidence>
<sequence length="338" mass="37943">MTDVDSRFPRPVTTSGDRVTRRKSVADRQKSVQQLLIAVAEDTYDGELDVDWDRSPVPGQAWMPERLMSLHGSRMWRKMSPEQRIELSRRELADLLAVAMCLQTAASMLTFRTIVFEQRLVDDRSRFLLSMVNDRSRNVTMFGRLISRTGVDPHIKRRQADRLAHTVLMTPSGPMTQVLMLLADEFVDSLAHEVAVSADMQPHTVQVLKVHTGARNRHIEFAWNELEAALGRTTPRWNRLQGIAAALTIVYTGALLISPEAYREVGLNRFRAVWTAWAGRNYRTRMTALTGDLVAFGIESGLFASPMSRLILRLGRCLPAAGADYVAGGVRKSLDIAV</sequence>
<dbReference type="HOGENOM" id="CLU_053126_0_0_11"/>
<dbReference type="AlphaFoldDB" id="W5TGJ2"/>
<feature type="region of interest" description="Disordered" evidence="1">
    <location>
        <begin position="1"/>
        <end position="26"/>
    </location>
</feature>
<dbReference type="EMBL" id="CP006850">
    <property type="protein sequence ID" value="AHH18460.1"/>
    <property type="molecule type" value="Genomic_DNA"/>
</dbReference>
<evidence type="ECO:0000313" key="2">
    <source>
        <dbReference type="EMBL" id="AHH18460.1"/>
    </source>
</evidence>
<evidence type="ECO:0000256" key="1">
    <source>
        <dbReference type="SAM" id="MobiDB-lite"/>
    </source>
</evidence>
<gene>
    <name evidence="2" type="ORF">NONO_c36730</name>
</gene>
<accession>W5TGJ2</accession>
<organism evidence="2 3">
    <name type="scientific">Nocardia nova SH22a</name>
    <dbReference type="NCBI Taxonomy" id="1415166"/>
    <lineage>
        <taxon>Bacteria</taxon>
        <taxon>Bacillati</taxon>
        <taxon>Actinomycetota</taxon>
        <taxon>Actinomycetes</taxon>
        <taxon>Mycobacteriales</taxon>
        <taxon>Nocardiaceae</taxon>
        <taxon>Nocardia</taxon>
    </lineage>
</organism>
<dbReference type="PATRIC" id="fig|1415166.3.peg.3770"/>
<dbReference type="RefSeq" id="WP_025349897.1">
    <property type="nucleotide sequence ID" value="NZ_CP006850.1"/>
</dbReference>
<dbReference type="Proteomes" id="UP000019150">
    <property type="component" value="Chromosome"/>
</dbReference>
<name>W5TGJ2_9NOCA</name>
<proteinExistence type="predicted"/>
<dbReference type="OrthoDB" id="786532at2"/>
<dbReference type="eggNOG" id="COG3396">
    <property type="taxonomic scope" value="Bacteria"/>
</dbReference>
<dbReference type="Pfam" id="PF11583">
    <property type="entry name" value="AurF"/>
    <property type="match status" value="1"/>
</dbReference>
<reference evidence="2 3" key="1">
    <citation type="journal article" date="2014" name="Appl. Environ. Microbiol.">
        <title>Insights into the Microbial Degradation of Rubber and Gutta-Percha by Analysis of the Complete Genome of Nocardia nova SH22a.</title>
        <authorList>
            <person name="Luo Q."/>
            <person name="Hiessl S."/>
            <person name="Poehlein A."/>
            <person name="Daniel R."/>
            <person name="Steinbuchel A."/>
        </authorList>
    </citation>
    <scope>NUCLEOTIDE SEQUENCE [LARGE SCALE GENOMIC DNA]</scope>
    <source>
        <strain evidence="2">SH22a</strain>
    </source>
</reference>
<keyword evidence="3" id="KW-1185">Reference proteome</keyword>
<protein>
    <submittedName>
        <fullName evidence="2">p-aminobenzoate N-oxygenase AurF-like protein</fullName>
    </submittedName>
</protein>
<dbReference type="InterPro" id="IPR025859">
    <property type="entry name" value="AurF/CmlI"/>
</dbReference>